<sequence length="168" mass="19369">MSSLKRRRQETSETESSNALGSTQMNSTNQVPYDTTYFPLPETRFPLGTPVQSKRSRKLYSDLSDEREFLLHLKELWKSKLADLKEDKRLLEKMKDAKKHDVINEEPLFCPEQEEEQQPNDDNVHEVVSVDPSPIVVDSEDQENQPGSFKIVNGQVVVKDPTRVIIVR</sequence>
<protein>
    <submittedName>
        <fullName evidence="3">Uncharacterized protein</fullName>
    </submittedName>
</protein>
<reference evidence="3 4" key="1">
    <citation type="submission" date="2015-06" db="EMBL/GenBank/DDBJ databases">
        <title>Expansion of signal transduction pathways in fungi by whole-genome duplication.</title>
        <authorList>
            <consortium name="DOE Joint Genome Institute"/>
            <person name="Corrochano L.M."/>
            <person name="Kuo A."/>
            <person name="Marcet-Houben M."/>
            <person name="Polaino S."/>
            <person name="Salamov A."/>
            <person name="Villalobos J.M."/>
            <person name="Alvarez M.I."/>
            <person name="Avalos J."/>
            <person name="Benito E.P."/>
            <person name="Benoit I."/>
            <person name="Burger G."/>
            <person name="Camino L.P."/>
            <person name="Canovas D."/>
            <person name="Cerda-Olmedo E."/>
            <person name="Cheng J.-F."/>
            <person name="Dominguez A."/>
            <person name="Elias M."/>
            <person name="Eslava A.P."/>
            <person name="Glaser F."/>
            <person name="Grimwood J."/>
            <person name="Gutierrez G."/>
            <person name="Heitman J."/>
            <person name="Henrissat B."/>
            <person name="Iturriaga E.A."/>
            <person name="Lang B.F."/>
            <person name="Lavin J.L."/>
            <person name="Lee S."/>
            <person name="Li W."/>
            <person name="Lindquist E."/>
            <person name="Lopez-Garcia S."/>
            <person name="Luque E.M."/>
            <person name="Marcos A.T."/>
            <person name="Martin J."/>
            <person name="Mccluskey K."/>
            <person name="Medina H.R."/>
            <person name="Miralles-Duran A."/>
            <person name="Miyazaki A."/>
            <person name="Munoz-Torres E."/>
            <person name="Oguiza J.A."/>
            <person name="Ohm R."/>
            <person name="Olmedo M."/>
            <person name="Orejas M."/>
            <person name="Ortiz-Castellanos L."/>
            <person name="Pisabarro A.G."/>
            <person name="Rodriguez-Romero J."/>
            <person name="Ruiz-Herrera J."/>
            <person name="Ruiz-Vazquez R."/>
            <person name="Sanz C."/>
            <person name="Schackwitz W."/>
            <person name="Schmutz J."/>
            <person name="Shahriari M."/>
            <person name="Shelest E."/>
            <person name="Silva-Franco F."/>
            <person name="Soanes D."/>
            <person name="Syed K."/>
            <person name="Tagua V.G."/>
            <person name="Talbot N.J."/>
            <person name="Thon M."/>
            <person name="De Vries R.P."/>
            <person name="Wiebenga A."/>
            <person name="Yadav J.S."/>
            <person name="Braun E.L."/>
            <person name="Baker S."/>
            <person name="Garre V."/>
            <person name="Horwitz B."/>
            <person name="Torres-Martinez S."/>
            <person name="Idnurm A."/>
            <person name="Herrera-Estrella A."/>
            <person name="Gabaldon T."/>
            <person name="Grigoriev I.V."/>
        </authorList>
    </citation>
    <scope>NUCLEOTIDE SEQUENCE [LARGE SCALE GENOMIC DNA]</scope>
    <source>
        <strain evidence="3 4">CBS 277.49</strain>
    </source>
</reference>
<dbReference type="VEuPathDB" id="FungiDB:MUCCIDRAFT_107315"/>
<keyword evidence="4" id="KW-1185">Reference proteome</keyword>
<feature type="region of interest" description="Disordered" evidence="2">
    <location>
        <begin position="1"/>
        <end position="56"/>
    </location>
</feature>
<dbReference type="AlphaFoldDB" id="A0A162RK89"/>
<evidence type="ECO:0000313" key="3">
    <source>
        <dbReference type="EMBL" id="OAD06729.1"/>
    </source>
</evidence>
<dbReference type="Proteomes" id="UP000077051">
    <property type="component" value="Unassembled WGS sequence"/>
</dbReference>
<evidence type="ECO:0000256" key="1">
    <source>
        <dbReference type="SAM" id="Coils"/>
    </source>
</evidence>
<evidence type="ECO:0000313" key="4">
    <source>
        <dbReference type="Proteomes" id="UP000077051"/>
    </source>
</evidence>
<dbReference type="OrthoDB" id="2290015at2759"/>
<name>A0A162RK89_MUCCL</name>
<comment type="caution">
    <text evidence="3">The sequence shown here is derived from an EMBL/GenBank/DDBJ whole genome shotgun (WGS) entry which is preliminary data.</text>
</comment>
<feature type="compositionally biased region" description="Polar residues" evidence="2">
    <location>
        <begin position="14"/>
        <end position="33"/>
    </location>
</feature>
<proteinExistence type="predicted"/>
<keyword evidence="1" id="KW-0175">Coiled coil</keyword>
<dbReference type="EMBL" id="AMYB01000002">
    <property type="protein sequence ID" value="OAD06729.1"/>
    <property type="molecule type" value="Genomic_DNA"/>
</dbReference>
<organism evidence="3 4">
    <name type="scientific">Mucor lusitanicus CBS 277.49</name>
    <dbReference type="NCBI Taxonomy" id="747725"/>
    <lineage>
        <taxon>Eukaryota</taxon>
        <taxon>Fungi</taxon>
        <taxon>Fungi incertae sedis</taxon>
        <taxon>Mucoromycota</taxon>
        <taxon>Mucoromycotina</taxon>
        <taxon>Mucoromycetes</taxon>
        <taxon>Mucorales</taxon>
        <taxon>Mucorineae</taxon>
        <taxon>Mucoraceae</taxon>
        <taxon>Mucor</taxon>
    </lineage>
</organism>
<feature type="coiled-coil region" evidence="1">
    <location>
        <begin position="74"/>
        <end position="101"/>
    </location>
</feature>
<accession>A0A162RK89</accession>
<evidence type="ECO:0000256" key="2">
    <source>
        <dbReference type="SAM" id="MobiDB-lite"/>
    </source>
</evidence>
<gene>
    <name evidence="3" type="ORF">MUCCIDRAFT_107315</name>
</gene>